<organism evidence="3 4">
    <name type="scientific">Cellulomonas humilata</name>
    <dbReference type="NCBI Taxonomy" id="144055"/>
    <lineage>
        <taxon>Bacteria</taxon>
        <taxon>Bacillati</taxon>
        <taxon>Actinomycetota</taxon>
        <taxon>Actinomycetes</taxon>
        <taxon>Micrococcales</taxon>
        <taxon>Cellulomonadaceae</taxon>
        <taxon>Cellulomonas</taxon>
    </lineage>
</organism>
<dbReference type="AlphaFoldDB" id="A0A7Y6A4X1"/>
<evidence type="ECO:0000259" key="2">
    <source>
        <dbReference type="Pfam" id="PF14024"/>
    </source>
</evidence>
<comment type="caution">
    <text evidence="3">The sequence shown here is derived from an EMBL/GenBank/DDBJ whole genome shotgun (WGS) entry which is preliminary data.</text>
</comment>
<feature type="domain" description="DUF4240" evidence="2">
    <location>
        <begin position="2"/>
        <end position="127"/>
    </location>
</feature>
<sequence length="165" mass="19057">MMAEERFWALIDELGGVADDRGRHRLWLALRRLEDGNEVLAFHDRFSEVLHRLDLRSIATQRWRASDQPWWLPRVPGISADGFLYARCAAVAEGRTTVEAILAEHSAFRRRWELAEELLTVAPEAYEATTKRPFPWDRDAPYSYETGSNELGGWRRRALPPGNPQ</sequence>
<gene>
    <name evidence="3" type="ORF">HP550_21585</name>
</gene>
<accession>A0A7Y6A4X1</accession>
<evidence type="ECO:0000313" key="4">
    <source>
        <dbReference type="Proteomes" id="UP000565724"/>
    </source>
</evidence>
<feature type="region of interest" description="Disordered" evidence="1">
    <location>
        <begin position="137"/>
        <end position="165"/>
    </location>
</feature>
<name>A0A7Y6A4X1_9CELL</name>
<protein>
    <submittedName>
        <fullName evidence="3">DUF4240 domain-containing protein</fullName>
    </submittedName>
</protein>
<evidence type="ECO:0000256" key="1">
    <source>
        <dbReference type="SAM" id="MobiDB-lite"/>
    </source>
</evidence>
<keyword evidence="4" id="KW-1185">Reference proteome</keyword>
<reference evidence="3 4" key="1">
    <citation type="submission" date="2020-05" db="EMBL/GenBank/DDBJ databases">
        <title>Genome Sequencing of Type Strains.</title>
        <authorList>
            <person name="Lemaire J.F."/>
            <person name="Inderbitzin P."/>
            <person name="Gregorio O.A."/>
            <person name="Collins S.B."/>
            <person name="Wespe N."/>
            <person name="Knight-Connoni V."/>
        </authorList>
    </citation>
    <scope>NUCLEOTIDE SEQUENCE [LARGE SCALE GENOMIC DNA]</scope>
    <source>
        <strain evidence="3 4">ATCC 25174</strain>
    </source>
</reference>
<dbReference type="InterPro" id="IPR025334">
    <property type="entry name" value="DUF4240"/>
</dbReference>
<proteinExistence type="predicted"/>
<dbReference type="Proteomes" id="UP000565724">
    <property type="component" value="Unassembled WGS sequence"/>
</dbReference>
<evidence type="ECO:0000313" key="3">
    <source>
        <dbReference type="EMBL" id="NUU19844.1"/>
    </source>
</evidence>
<dbReference type="EMBL" id="JABMCI010000071">
    <property type="protein sequence ID" value="NUU19844.1"/>
    <property type="molecule type" value="Genomic_DNA"/>
</dbReference>
<dbReference type="Pfam" id="PF14024">
    <property type="entry name" value="DUF4240"/>
    <property type="match status" value="1"/>
</dbReference>